<feature type="domain" description="SWIM-type" evidence="6">
    <location>
        <begin position="671"/>
        <end position="703"/>
    </location>
</feature>
<feature type="region of interest" description="Disordered" evidence="5">
    <location>
        <begin position="109"/>
        <end position="148"/>
    </location>
</feature>
<dbReference type="InterPro" id="IPR007527">
    <property type="entry name" value="Znf_SWIM"/>
</dbReference>
<evidence type="ECO:0000313" key="7">
    <source>
        <dbReference type="EMBL" id="CAI0425032.1"/>
    </source>
</evidence>
<dbReference type="PROSITE" id="PS50966">
    <property type="entry name" value="ZF_SWIM"/>
    <property type="match status" value="1"/>
</dbReference>
<dbReference type="EMBL" id="CAMGYJ010000005">
    <property type="protein sequence ID" value="CAI0425032.1"/>
    <property type="molecule type" value="Genomic_DNA"/>
</dbReference>
<dbReference type="InterPro" id="IPR006564">
    <property type="entry name" value="Znf_PMZ"/>
</dbReference>
<comment type="caution">
    <text evidence="7">The sequence shown here is derived from an EMBL/GenBank/DDBJ whole genome shotgun (WGS) entry which is preliminary data.</text>
</comment>
<evidence type="ECO:0000256" key="3">
    <source>
        <dbReference type="ARBA" id="ARBA00022833"/>
    </source>
</evidence>
<dbReference type="SMART" id="SM00575">
    <property type="entry name" value="ZnF_PMZ"/>
    <property type="match status" value="1"/>
</dbReference>
<dbReference type="Pfam" id="PF04434">
    <property type="entry name" value="SWIM"/>
    <property type="match status" value="1"/>
</dbReference>
<feature type="compositionally biased region" description="Low complexity" evidence="5">
    <location>
        <begin position="109"/>
        <end position="131"/>
    </location>
</feature>
<evidence type="ECO:0000256" key="2">
    <source>
        <dbReference type="ARBA" id="ARBA00022771"/>
    </source>
</evidence>
<organism evidence="7 8">
    <name type="scientific">Linum tenue</name>
    <dbReference type="NCBI Taxonomy" id="586396"/>
    <lineage>
        <taxon>Eukaryota</taxon>
        <taxon>Viridiplantae</taxon>
        <taxon>Streptophyta</taxon>
        <taxon>Embryophyta</taxon>
        <taxon>Tracheophyta</taxon>
        <taxon>Spermatophyta</taxon>
        <taxon>Magnoliopsida</taxon>
        <taxon>eudicotyledons</taxon>
        <taxon>Gunneridae</taxon>
        <taxon>Pentapetalae</taxon>
        <taxon>rosids</taxon>
        <taxon>fabids</taxon>
        <taxon>Malpighiales</taxon>
        <taxon>Linaceae</taxon>
        <taxon>Linum</taxon>
    </lineage>
</organism>
<dbReference type="Proteomes" id="UP001154282">
    <property type="component" value="Unassembled WGS sequence"/>
</dbReference>
<dbReference type="GO" id="GO:0008270">
    <property type="term" value="F:zinc ion binding"/>
    <property type="evidence" value="ECO:0007669"/>
    <property type="project" value="UniProtKB-KW"/>
</dbReference>
<gene>
    <name evidence="7" type="ORF">LITE_LOCUS20195</name>
</gene>
<evidence type="ECO:0000256" key="4">
    <source>
        <dbReference type="PROSITE-ProRule" id="PRU00325"/>
    </source>
</evidence>
<evidence type="ECO:0000313" key="8">
    <source>
        <dbReference type="Proteomes" id="UP001154282"/>
    </source>
</evidence>
<dbReference type="Pfam" id="PF00564">
    <property type="entry name" value="PB1"/>
    <property type="match status" value="1"/>
</dbReference>
<dbReference type="SUPFAM" id="SSF54277">
    <property type="entry name" value="CAD &amp; PB1 domains"/>
    <property type="match status" value="1"/>
</dbReference>
<dbReference type="Pfam" id="PF10551">
    <property type="entry name" value="MULE"/>
    <property type="match status" value="1"/>
</dbReference>
<feature type="compositionally biased region" description="Basic and acidic residues" evidence="5">
    <location>
        <begin position="136"/>
        <end position="147"/>
    </location>
</feature>
<reference evidence="7" key="1">
    <citation type="submission" date="2022-08" db="EMBL/GenBank/DDBJ databases">
        <authorList>
            <person name="Gutierrez-Valencia J."/>
        </authorList>
    </citation>
    <scope>NUCLEOTIDE SEQUENCE</scope>
</reference>
<sequence>MPKLIVICQSGGKFVAAGNGVLSYSGGEAHALSISRESKFDELKGEMAEMWKYDPNSIIVKYFVPNNNRTLITVSSDKDLQRLLDFHEDSGTVDVYVLTNAEAAANETALTTTSTGKSAKATASRSRAAAASRRRAREEAALGREQEQQVATAELEQAQVMNGGEAATLTAAPGSPLNITPVASIITDGTPAPPRQMRTSTPCALDVIGEQKLQKVWETCVTGLHQQFNNVGEVREAFRRYSLAQGFTIKFKHNDSMRVSAKCKAEGCTWRIYASKLSTTQFFRTKKFIDTHTCGAGTASAAPPHASRKLVATIVKEKLLSTPNFKPKEIAKEIQEEFGIELRYSQAWRGMEAARQELQGSYKESYNLLPWLREKLMETNPGSVVSLNTSDDSTFRRFFVSMHSSIFGFENGCRPLIFLDEMSVRSKYQSELLTATAIDGNDGIFPVAFAVVDTINEENWHWFLEQLKSSLSMSQSITFVSDRQIGLRQSIAMLFQNSYHGFCVQRLSDELLKDLRGPYTQEVVDVLVAHMYDAARASTREGFMKSMDSIKSISPEAWEWILQSEPEHWANHIFVGSRYNHISSGVAESFYSWVPEIQMPIVQFVDTIRQKIMELIYTRKVESEQWVSRATPILEEKLQKEIMKAQSLQVFASQTAENTFDVRDYFGSVNHTVNVELWSCSCRDWRHNGYPCSHAVAVLQGIGRDPYDYCAKYYSTEAFRLTYREPINPVATTNRPVHGEGLVSVLVQPPALRKLSGPPKQRRIRNKGVIKRPLHCSKCKGAGHNRATCHVFS</sequence>
<dbReference type="AlphaFoldDB" id="A0AAV0KS83"/>
<dbReference type="PANTHER" id="PTHR31973:SF182">
    <property type="entry name" value="SWIM-TYPE DOMAIN-CONTAINING PROTEIN"/>
    <property type="match status" value="1"/>
</dbReference>
<dbReference type="InterPro" id="IPR000270">
    <property type="entry name" value="PB1_dom"/>
</dbReference>
<evidence type="ECO:0000256" key="1">
    <source>
        <dbReference type="ARBA" id="ARBA00022723"/>
    </source>
</evidence>
<evidence type="ECO:0000259" key="6">
    <source>
        <dbReference type="PROSITE" id="PS50966"/>
    </source>
</evidence>
<keyword evidence="3" id="KW-0862">Zinc</keyword>
<accession>A0AAV0KS83</accession>
<dbReference type="Pfam" id="PF03108">
    <property type="entry name" value="DBD_Tnp_Mut"/>
    <property type="match status" value="1"/>
</dbReference>
<protein>
    <recommendedName>
        <fullName evidence="6">SWIM-type domain-containing protein</fullName>
    </recommendedName>
</protein>
<dbReference type="SMART" id="SM00666">
    <property type="entry name" value="PB1"/>
    <property type="match status" value="1"/>
</dbReference>
<name>A0AAV0KS83_9ROSI</name>
<keyword evidence="1" id="KW-0479">Metal-binding</keyword>
<evidence type="ECO:0000256" key="5">
    <source>
        <dbReference type="SAM" id="MobiDB-lite"/>
    </source>
</evidence>
<dbReference type="InterPro" id="IPR018289">
    <property type="entry name" value="MULE_transposase_dom"/>
</dbReference>
<keyword evidence="8" id="KW-1185">Reference proteome</keyword>
<keyword evidence="2 4" id="KW-0863">Zinc-finger</keyword>
<proteinExistence type="predicted"/>
<dbReference type="InterPro" id="IPR004332">
    <property type="entry name" value="Transposase_MuDR"/>
</dbReference>
<dbReference type="PANTHER" id="PTHR31973">
    <property type="entry name" value="POLYPROTEIN, PUTATIVE-RELATED"/>
    <property type="match status" value="1"/>
</dbReference>